<keyword evidence="3" id="KW-1185">Reference proteome</keyword>
<dbReference type="Proteomes" id="UP000005697">
    <property type="component" value="Unassembled WGS sequence"/>
</dbReference>
<evidence type="ECO:0000256" key="1">
    <source>
        <dbReference type="SAM" id="MobiDB-lite"/>
    </source>
</evidence>
<organism evidence="2 3">
    <name type="scientific">Prevotella multiformis DSM 16608</name>
    <dbReference type="NCBI Taxonomy" id="888743"/>
    <lineage>
        <taxon>Bacteria</taxon>
        <taxon>Pseudomonadati</taxon>
        <taxon>Bacteroidota</taxon>
        <taxon>Bacteroidia</taxon>
        <taxon>Bacteroidales</taxon>
        <taxon>Prevotellaceae</taxon>
        <taxon>Prevotella</taxon>
    </lineage>
</organism>
<dbReference type="EMBL" id="AEWX01000027">
    <property type="protein sequence ID" value="EGC19511.1"/>
    <property type="molecule type" value="Genomic_DNA"/>
</dbReference>
<dbReference type="HOGENOM" id="CLU_2194579_0_0_10"/>
<comment type="caution">
    <text evidence="2">The sequence shown here is derived from an EMBL/GenBank/DDBJ whole genome shotgun (WGS) entry which is preliminary data.</text>
</comment>
<sequence>MAGKIPTAGTAMCDFPSGRLFPMVSGKTSYPIHPTGRTGFRQHGTFTAGEQPSGIPSHPCRPSTRPVFSVRTAGAKHRHTADDRRDGSPPSQGCRPADTGNVSRTAGP</sequence>
<evidence type="ECO:0000313" key="2">
    <source>
        <dbReference type="EMBL" id="EGC19511.1"/>
    </source>
</evidence>
<name>F0F8Y4_9BACT</name>
<feature type="region of interest" description="Disordered" evidence="1">
    <location>
        <begin position="32"/>
        <end position="108"/>
    </location>
</feature>
<accession>F0F8Y4</accession>
<dbReference type="AlphaFoldDB" id="F0F8Y4"/>
<dbReference type="RefSeq" id="WP_007366803.1">
    <property type="nucleotide sequence ID" value="NZ_GL872282.1"/>
</dbReference>
<protein>
    <submittedName>
        <fullName evidence="2">Uncharacterized protein</fullName>
    </submittedName>
</protein>
<gene>
    <name evidence="2" type="ORF">HMPREF9141_2051</name>
</gene>
<dbReference type="STRING" id="888743.HMPREF9141_2051"/>
<evidence type="ECO:0000313" key="3">
    <source>
        <dbReference type="Proteomes" id="UP000005697"/>
    </source>
</evidence>
<proteinExistence type="predicted"/>
<reference evidence="2 3" key="1">
    <citation type="submission" date="2011-01" db="EMBL/GenBank/DDBJ databases">
        <authorList>
            <person name="Muzny D."/>
            <person name="Qin X."/>
            <person name="Deng J."/>
            <person name="Jiang H."/>
            <person name="Liu Y."/>
            <person name="Qu J."/>
            <person name="Song X.-Z."/>
            <person name="Zhang L."/>
            <person name="Thornton R."/>
            <person name="Coyle M."/>
            <person name="Francisco L."/>
            <person name="Jackson L."/>
            <person name="Javaid M."/>
            <person name="Korchina V."/>
            <person name="Kovar C."/>
            <person name="Mata R."/>
            <person name="Mathew T."/>
            <person name="Ngo R."/>
            <person name="Nguyen L."/>
            <person name="Nguyen N."/>
            <person name="Okwuonu G."/>
            <person name="Ongeri F."/>
            <person name="Pham C."/>
            <person name="Simmons D."/>
            <person name="Wilczek-Boney K."/>
            <person name="Hale W."/>
            <person name="Jakkamsetti A."/>
            <person name="Pham P."/>
            <person name="Ruth R."/>
            <person name="San Lucas F."/>
            <person name="Warren J."/>
            <person name="Zhang J."/>
            <person name="Zhao Z."/>
            <person name="Zhou C."/>
            <person name="Zhu D."/>
            <person name="Lee S."/>
            <person name="Bess C."/>
            <person name="Blankenburg K."/>
            <person name="Forbes L."/>
            <person name="Fu Q."/>
            <person name="Gubbala S."/>
            <person name="Hirani K."/>
            <person name="Jayaseelan J.C."/>
            <person name="Lara F."/>
            <person name="Munidasa M."/>
            <person name="Palculict T."/>
            <person name="Patil S."/>
            <person name="Pu L.-L."/>
            <person name="Saada N."/>
            <person name="Tang L."/>
            <person name="Weissenberger G."/>
            <person name="Zhu Y."/>
            <person name="Hemphill L."/>
            <person name="Shang Y."/>
            <person name="Youmans B."/>
            <person name="Ayvaz T."/>
            <person name="Ross M."/>
            <person name="Santibanez J."/>
            <person name="Aqrawi P."/>
            <person name="Gross S."/>
            <person name="Joshi V."/>
            <person name="Fowler G."/>
            <person name="Nazareth L."/>
            <person name="Reid J."/>
            <person name="Worley K."/>
            <person name="Petrosino J."/>
            <person name="Highlander S."/>
            <person name="Gibbs R."/>
        </authorList>
    </citation>
    <scope>NUCLEOTIDE SEQUENCE [LARGE SCALE GENOMIC DNA]</scope>
    <source>
        <strain evidence="2 3">DSM 16608</strain>
    </source>
</reference>